<accession>A0A4R1KVA3</accession>
<reference evidence="3 4" key="1">
    <citation type="journal article" date="2015" name="Stand. Genomic Sci.">
        <title>Genomic Encyclopedia of Bacterial and Archaeal Type Strains, Phase III: the genomes of soil and plant-associated and newly described type strains.</title>
        <authorList>
            <person name="Whitman W.B."/>
            <person name="Woyke T."/>
            <person name="Klenk H.P."/>
            <person name="Zhou Y."/>
            <person name="Lilburn T.G."/>
            <person name="Beck B.J."/>
            <person name="De Vos P."/>
            <person name="Vandamme P."/>
            <person name="Eisen J.A."/>
            <person name="Garrity G."/>
            <person name="Hugenholtz P."/>
            <person name="Kyrpides N.C."/>
        </authorList>
    </citation>
    <scope>NUCLEOTIDE SEQUENCE [LARGE SCALE GENOMIC DNA]</scope>
    <source>
        <strain evidence="3 4">CECT 8445</strain>
    </source>
</reference>
<evidence type="ECO:0000313" key="4">
    <source>
        <dbReference type="Proteomes" id="UP000295714"/>
    </source>
</evidence>
<keyword evidence="4" id="KW-1185">Reference proteome</keyword>
<dbReference type="RefSeq" id="WP_132703476.1">
    <property type="nucleotide sequence ID" value="NZ_SMGI01000001.1"/>
</dbReference>
<proteinExistence type="predicted"/>
<dbReference type="Proteomes" id="UP000295714">
    <property type="component" value="Unassembled WGS sequence"/>
</dbReference>
<dbReference type="AlphaFoldDB" id="A0A4R1KVA3"/>
<dbReference type="OrthoDB" id="1137595at2"/>
<organism evidence="3 4">
    <name type="scientific">Winogradskyella wandonensis</name>
    <dbReference type="NCBI Taxonomy" id="1442586"/>
    <lineage>
        <taxon>Bacteria</taxon>
        <taxon>Pseudomonadati</taxon>
        <taxon>Bacteroidota</taxon>
        <taxon>Flavobacteriia</taxon>
        <taxon>Flavobacteriales</taxon>
        <taxon>Flavobacteriaceae</taxon>
        <taxon>Winogradskyella</taxon>
    </lineage>
</organism>
<name>A0A4R1KVA3_9FLAO</name>
<feature type="chain" id="PRO_5020820370" evidence="2">
    <location>
        <begin position="19"/>
        <end position="341"/>
    </location>
</feature>
<feature type="signal peptide" evidence="2">
    <location>
        <begin position="1"/>
        <end position="18"/>
    </location>
</feature>
<keyword evidence="2" id="KW-0732">Signal</keyword>
<dbReference type="EMBL" id="SMGI01000001">
    <property type="protein sequence ID" value="TCK69116.1"/>
    <property type="molecule type" value="Genomic_DNA"/>
</dbReference>
<keyword evidence="1" id="KW-0175">Coiled coil</keyword>
<evidence type="ECO:0000256" key="2">
    <source>
        <dbReference type="SAM" id="SignalP"/>
    </source>
</evidence>
<gene>
    <name evidence="3" type="ORF">DFQ05_0631</name>
</gene>
<feature type="coiled-coil region" evidence="1">
    <location>
        <begin position="284"/>
        <end position="332"/>
    </location>
</feature>
<sequence length="341" mass="39444">MRKITFILLLISVSFVSAQSFDSANAYLDFVGEHQENITQKMWQYTKAVAHGKSDRAVENKRKSLVKTIDRAMGKIDKANGYDGDTFKTQLLEKLQFNKDLLNDDYAKIIDMKAVAEQSYDAMEAYMLAQELADKKLEEIQKTYETNLYTFANKHNIQIIESETDLSKKMKISNTVFKYYKELYLIYFKVFINEVYLMDALNKGDVAGIQQNANALSESAKEGLSILKDIEPYNQDTSIIDATKKTFEFFKDEAEINIPKITDFLILNENFEKIKATLEKTPERKRTKKQIDDYNNKVNEMNKGVKTYNDTNAKLNKKRAEVINNLNTVNQNFLSRHIPND</sequence>
<protein>
    <submittedName>
        <fullName evidence="3">Uncharacterized protein</fullName>
    </submittedName>
</protein>
<evidence type="ECO:0000256" key="1">
    <source>
        <dbReference type="SAM" id="Coils"/>
    </source>
</evidence>
<comment type="caution">
    <text evidence="3">The sequence shown here is derived from an EMBL/GenBank/DDBJ whole genome shotgun (WGS) entry which is preliminary data.</text>
</comment>
<evidence type="ECO:0000313" key="3">
    <source>
        <dbReference type="EMBL" id="TCK69116.1"/>
    </source>
</evidence>